<dbReference type="RefSeq" id="WP_285333574.1">
    <property type="nucleotide sequence ID" value="NZ_JASODW010000018.1"/>
</dbReference>
<evidence type="ECO:0000313" key="3">
    <source>
        <dbReference type="Proteomes" id="UP001240483"/>
    </source>
</evidence>
<protein>
    <submittedName>
        <fullName evidence="2">Uncharacterized protein</fullName>
    </submittedName>
</protein>
<comment type="caution">
    <text evidence="2">The sequence shown here is derived from an EMBL/GenBank/DDBJ whole genome shotgun (WGS) entry which is preliminary data.</text>
</comment>
<accession>A0AAP4FE04</accession>
<evidence type="ECO:0000256" key="1">
    <source>
        <dbReference type="SAM" id="MobiDB-lite"/>
    </source>
</evidence>
<dbReference type="EMBL" id="JASODW010000018">
    <property type="protein sequence ID" value="MDK6275936.1"/>
    <property type="molecule type" value="Genomic_DNA"/>
</dbReference>
<gene>
    <name evidence="2" type="ORF">QP116_09385</name>
</gene>
<dbReference type="Proteomes" id="UP001240483">
    <property type="component" value="Unassembled WGS sequence"/>
</dbReference>
<feature type="region of interest" description="Disordered" evidence="1">
    <location>
        <begin position="51"/>
        <end position="70"/>
    </location>
</feature>
<feature type="non-terminal residue" evidence="2">
    <location>
        <position position="70"/>
    </location>
</feature>
<organism evidence="2 3">
    <name type="scientific">Pseudoglutamicibacter cumminsii</name>
    <dbReference type="NCBI Taxonomy" id="156979"/>
    <lineage>
        <taxon>Bacteria</taxon>
        <taxon>Bacillati</taxon>
        <taxon>Actinomycetota</taxon>
        <taxon>Actinomycetes</taxon>
        <taxon>Micrococcales</taxon>
        <taxon>Micrococcaceae</taxon>
        <taxon>Pseudoglutamicibacter</taxon>
    </lineage>
</organism>
<name>A0AAP4FE04_9MICC</name>
<proteinExistence type="predicted"/>
<sequence length="70" mass="7863">MFSLPFSFFALKAFTPYVESDAGVQVTVEYRSERSERGYAAKALARRLSERRMPPGFKVKNAKRSNTAAA</sequence>
<evidence type="ECO:0000313" key="2">
    <source>
        <dbReference type="EMBL" id="MDK6275936.1"/>
    </source>
</evidence>
<reference evidence="2" key="1">
    <citation type="submission" date="2023-05" db="EMBL/GenBank/DDBJ databases">
        <title>Cataloging the Phylogenetic Diversity of Human Bladder Bacteria.</title>
        <authorList>
            <person name="Du J."/>
        </authorList>
    </citation>
    <scope>NUCLEOTIDE SEQUENCE</scope>
    <source>
        <strain evidence="2">UMB9978</strain>
    </source>
</reference>
<dbReference type="AlphaFoldDB" id="A0AAP4FE04"/>